<evidence type="ECO:0000259" key="10">
    <source>
        <dbReference type="Pfam" id="PF06762"/>
    </source>
</evidence>
<evidence type="ECO:0000256" key="9">
    <source>
        <dbReference type="SAM" id="Phobius"/>
    </source>
</evidence>
<dbReference type="PANTHER" id="PTHR14463:SF5">
    <property type="entry name" value="LIPASE MATURATION FACTOR 2"/>
    <property type="match status" value="1"/>
</dbReference>
<evidence type="ECO:0000256" key="7">
    <source>
        <dbReference type="ARBA" id="ARBA00023180"/>
    </source>
</evidence>
<evidence type="ECO:0000256" key="4">
    <source>
        <dbReference type="ARBA" id="ARBA00022824"/>
    </source>
</evidence>
<keyword evidence="6 9" id="KW-0472">Membrane</keyword>
<keyword evidence="7" id="KW-0325">Glycoprotein</keyword>
<evidence type="ECO:0000256" key="5">
    <source>
        <dbReference type="ARBA" id="ARBA00022989"/>
    </source>
</evidence>
<dbReference type="KEGG" id="samy:DB32_006351"/>
<keyword evidence="3 9" id="KW-0812">Transmembrane</keyword>
<organism evidence="12 13">
    <name type="scientific">Sandaracinus amylolyticus</name>
    <dbReference type="NCBI Taxonomy" id="927083"/>
    <lineage>
        <taxon>Bacteria</taxon>
        <taxon>Pseudomonadati</taxon>
        <taxon>Myxococcota</taxon>
        <taxon>Polyangia</taxon>
        <taxon>Polyangiales</taxon>
        <taxon>Sandaracinaceae</taxon>
        <taxon>Sandaracinus</taxon>
    </lineage>
</organism>
<gene>
    <name evidence="12" type="ORF">DB32_006351</name>
</gene>
<evidence type="ECO:0000256" key="2">
    <source>
        <dbReference type="ARBA" id="ARBA00005512"/>
    </source>
</evidence>
<dbReference type="EMBL" id="CP011125">
    <property type="protein sequence ID" value="AKF09202.1"/>
    <property type="molecule type" value="Genomic_DNA"/>
</dbReference>
<feature type="transmembrane region" description="Helical" evidence="9">
    <location>
        <begin position="124"/>
        <end position="143"/>
    </location>
</feature>
<dbReference type="InterPro" id="IPR009613">
    <property type="entry name" value="LMF"/>
</dbReference>
<sequence length="478" mass="52165">MRSSYARSTWLFARLVGVTSLGAFVSAHAQLHGLFGEAGILPLAPRLARVQAAMGDDVWWTRPTLLLSTGASDDALSALCVVGELASLMLALGVLPGPSAVVAALGYVSIVNVGAPFFPLQWDTLLIETLWLTALVAPWRTVLATPARASEPPHVARWALWLLVARLMLASGIVKWVGDEVWRDLSALSFHYETQPLPSPLSPWMHAGPRWTHTLGAIVTFVIELALPFFVIAGRRARHVAAAGFLLLQGLIAITGNYGFFNLLAIALCVPLLDDAVIDRVLPARWRAPGVAAARPWQVVAPSAIASLLIVLQIAQFASSLGAPVRDEIATMMERSHAIWATSSYGLFADMTTERPELVIEGSVDGETWVAYDFRYKPGDDLAEGLPITLTHMPRVDWMLWFAALTGPEGAPWVRALQIALLERRAPVLALLERDPFDGAAPRFVRVIEWDYELAPPGGDATWTRSRPRPWGRVVRAR</sequence>
<keyword evidence="4" id="KW-0256">Endoplasmic reticulum</keyword>
<comment type="similarity">
    <text evidence="2">Belongs to the lipase maturation factor family.</text>
</comment>
<dbReference type="AlphaFoldDB" id="A0A0F6W7G1"/>
<evidence type="ECO:0000256" key="3">
    <source>
        <dbReference type="ARBA" id="ARBA00022692"/>
    </source>
</evidence>
<dbReference type="Pfam" id="PF06762">
    <property type="entry name" value="LMF1"/>
    <property type="match status" value="1"/>
</dbReference>
<comment type="subcellular location">
    <subcellularLocation>
        <location evidence="1">Endoplasmic reticulum membrane</location>
        <topology evidence="1">Multi-pass membrane protein</topology>
    </subcellularLocation>
</comment>
<evidence type="ECO:0000313" key="12">
    <source>
        <dbReference type="EMBL" id="AKF09202.1"/>
    </source>
</evidence>
<feature type="transmembrane region" description="Helical" evidence="9">
    <location>
        <begin position="211"/>
        <end position="233"/>
    </location>
</feature>
<dbReference type="PANTHER" id="PTHR14463">
    <property type="entry name" value="LIPASE MATURATION FACTOR"/>
    <property type="match status" value="1"/>
</dbReference>
<proteinExistence type="inferred from homology"/>
<dbReference type="GO" id="GO:0051604">
    <property type="term" value="P:protein maturation"/>
    <property type="evidence" value="ECO:0007669"/>
    <property type="project" value="InterPro"/>
</dbReference>
<dbReference type="InterPro" id="IPR057434">
    <property type="entry name" value="LMF1/2_N"/>
</dbReference>
<dbReference type="InterPro" id="IPR057433">
    <property type="entry name" value="LMF1/2_C"/>
</dbReference>
<evidence type="ECO:0000259" key="11">
    <source>
        <dbReference type="Pfam" id="PF25179"/>
    </source>
</evidence>
<keyword evidence="5 9" id="KW-1133">Transmembrane helix</keyword>
<evidence type="ECO:0000313" key="13">
    <source>
        <dbReference type="Proteomes" id="UP000034883"/>
    </source>
</evidence>
<dbReference type="STRING" id="927083.DB32_006351"/>
<feature type="transmembrane region" description="Helical" evidence="9">
    <location>
        <begin position="245"/>
        <end position="273"/>
    </location>
</feature>
<dbReference type="Proteomes" id="UP000034883">
    <property type="component" value="Chromosome"/>
</dbReference>
<dbReference type="OrthoDB" id="9801773at2"/>
<evidence type="ECO:0000256" key="8">
    <source>
        <dbReference type="ARBA" id="ARBA00040643"/>
    </source>
</evidence>
<accession>A0A0F6W7G1</accession>
<name>A0A0F6W7G1_9BACT</name>
<feature type="domain" description="Lipase maturation factor 1/2 N-terminal" evidence="10">
    <location>
        <begin position="120"/>
        <end position="278"/>
    </location>
</feature>
<dbReference type="RefSeq" id="WP_053236272.1">
    <property type="nucleotide sequence ID" value="NZ_CP011125.1"/>
</dbReference>
<feature type="transmembrane region" description="Helical" evidence="9">
    <location>
        <begin position="155"/>
        <end position="178"/>
    </location>
</feature>
<evidence type="ECO:0000256" key="6">
    <source>
        <dbReference type="ARBA" id="ARBA00023136"/>
    </source>
</evidence>
<dbReference type="Pfam" id="PF25179">
    <property type="entry name" value="LMF1_C"/>
    <property type="match status" value="1"/>
</dbReference>
<reference evidence="12 13" key="1">
    <citation type="submission" date="2015-03" db="EMBL/GenBank/DDBJ databases">
        <title>Genome assembly of Sandaracinus amylolyticus DSM 53668.</title>
        <authorList>
            <person name="Sharma G."/>
            <person name="Subramanian S."/>
        </authorList>
    </citation>
    <scope>NUCLEOTIDE SEQUENCE [LARGE SCALE GENOMIC DNA]</scope>
    <source>
        <strain evidence="12 13">DSM 53668</strain>
    </source>
</reference>
<keyword evidence="13" id="KW-1185">Reference proteome</keyword>
<protein>
    <recommendedName>
        <fullName evidence="8">Lipase maturation factor 2</fullName>
    </recommendedName>
</protein>
<evidence type="ECO:0000256" key="1">
    <source>
        <dbReference type="ARBA" id="ARBA00004477"/>
    </source>
</evidence>
<feature type="domain" description="Lipase maturation factor 1/2 C-terminal" evidence="11">
    <location>
        <begin position="342"/>
        <end position="466"/>
    </location>
</feature>